<evidence type="ECO:0000256" key="1">
    <source>
        <dbReference type="SAM" id="Coils"/>
    </source>
</evidence>
<dbReference type="EMBL" id="QWIK01000150">
    <property type="protein sequence ID" value="RMY12003.1"/>
    <property type="molecule type" value="Genomic_DNA"/>
</dbReference>
<dbReference type="PANTHER" id="PTHR35706">
    <property type="entry name" value="F14O23.11 PROTEIN"/>
    <property type="match status" value="1"/>
</dbReference>
<dbReference type="EMBL" id="QWIJ01000518">
    <property type="protein sequence ID" value="RMX81419.1"/>
    <property type="molecule type" value="Genomic_DNA"/>
</dbReference>
<evidence type="ECO:0000256" key="2">
    <source>
        <dbReference type="SAM" id="MobiDB-lite"/>
    </source>
</evidence>
<evidence type="ECO:0000313" key="4">
    <source>
        <dbReference type="EMBL" id="RMY12003.1"/>
    </source>
</evidence>
<dbReference type="AlphaFoldDB" id="A0A3M6Z9R5"/>
<feature type="region of interest" description="Disordered" evidence="2">
    <location>
        <begin position="65"/>
        <end position="89"/>
    </location>
</feature>
<feature type="compositionally biased region" description="Low complexity" evidence="2">
    <location>
        <begin position="19"/>
        <end position="28"/>
    </location>
</feature>
<reference evidence="5 6" key="1">
    <citation type="journal article" date="2018" name="BMC Genomics">
        <title>Genomic evidence for intraspecific hybridization in a clonal and extremely halotolerant yeast.</title>
        <authorList>
            <person name="Gostincar C."/>
            <person name="Stajich J.E."/>
            <person name="Zupancic J."/>
            <person name="Zalar P."/>
            <person name="Gunde-Cimerman N."/>
        </authorList>
    </citation>
    <scope>NUCLEOTIDE SEQUENCE [LARGE SCALE GENOMIC DNA]</scope>
    <source>
        <strain evidence="4 6">EXF-6654</strain>
        <strain evidence="3 5">EXF-6656</strain>
    </source>
</reference>
<name>A0A3M6Z9R5_HORWE</name>
<gene>
    <name evidence="4" type="ORF">D0868_02818</name>
    <name evidence="3" type="ORF">D0869_06823</name>
</gene>
<dbReference type="OrthoDB" id="273230at2759"/>
<dbReference type="Proteomes" id="UP000281245">
    <property type="component" value="Unassembled WGS sequence"/>
</dbReference>
<feature type="coiled-coil region" evidence="1">
    <location>
        <begin position="100"/>
        <end position="127"/>
    </location>
</feature>
<organism evidence="4 6">
    <name type="scientific">Hortaea werneckii</name>
    <name type="common">Black yeast</name>
    <name type="synonym">Cladosporium werneckii</name>
    <dbReference type="NCBI Taxonomy" id="91943"/>
    <lineage>
        <taxon>Eukaryota</taxon>
        <taxon>Fungi</taxon>
        <taxon>Dikarya</taxon>
        <taxon>Ascomycota</taxon>
        <taxon>Pezizomycotina</taxon>
        <taxon>Dothideomycetes</taxon>
        <taxon>Dothideomycetidae</taxon>
        <taxon>Mycosphaerellales</taxon>
        <taxon>Teratosphaeriaceae</taxon>
        <taxon>Hortaea</taxon>
    </lineage>
</organism>
<evidence type="ECO:0000313" key="3">
    <source>
        <dbReference type="EMBL" id="RMX81419.1"/>
    </source>
</evidence>
<dbReference type="PANTHER" id="PTHR35706:SF1">
    <property type="entry name" value="EMBRYOGENESIS-LIKE PROTEIN"/>
    <property type="match status" value="1"/>
</dbReference>
<sequence>MTYLGTSKCPGELHIKSRAPNATTPTPATKRHYQTIPTPKTKVAAMQRAMLRRSLRLAIPRATPTRSLSTITRSRPTTHPQYTRSASHASPNYVRWLSSKSVADEKIEEITELYATAQDEFEIAMEETEKQTVYAEEDRTAAREELTKVQEAYKAVVEGPDSELASEVKRRIGQRIRELEQGVAAMEEVAQNQD</sequence>
<dbReference type="Proteomes" id="UP000282582">
    <property type="component" value="Unassembled WGS sequence"/>
</dbReference>
<protein>
    <submittedName>
        <fullName evidence="4">Uncharacterized protein</fullName>
    </submittedName>
</protein>
<comment type="caution">
    <text evidence="4">The sequence shown here is derived from an EMBL/GenBank/DDBJ whole genome shotgun (WGS) entry which is preliminary data.</text>
</comment>
<evidence type="ECO:0000313" key="6">
    <source>
        <dbReference type="Proteomes" id="UP000282582"/>
    </source>
</evidence>
<keyword evidence="1" id="KW-0175">Coiled coil</keyword>
<proteinExistence type="predicted"/>
<dbReference type="InterPro" id="IPR053325">
    <property type="entry name" value="H3-Acetyl_Activator"/>
</dbReference>
<feature type="region of interest" description="Disordered" evidence="2">
    <location>
        <begin position="1"/>
        <end position="33"/>
    </location>
</feature>
<evidence type="ECO:0000313" key="5">
    <source>
        <dbReference type="Proteomes" id="UP000281245"/>
    </source>
</evidence>
<accession>A0A3M6Z9R5</accession>